<organism evidence="13 14">
    <name type="scientific">Fluviicoccus keumensis</name>
    <dbReference type="NCBI Taxonomy" id="1435465"/>
    <lineage>
        <taxon>Bacteria</taxon>
        <taxon>Pseudomonadati</taxon>
        <taxon>Pseudomonadota</taxon>
        <taxon>Gammaproteobacteria</taxon>
        <taxon>Moraxellales</taxon>
        <taxon>Moraxellaceae</taxon>
        <taxon>Fluviicoccus</taxon>
    </lineage>
</organism>
<keyword evidence="2 11" id="KW-0723">Serine/threonine-protein kinase</keyword>
<dbReference type="SUPFAM" id="SSF56112">
    <property type="entry name" value="Protein kinase-like (PK-like)"/>
    <property type="match status" value="1"/>
</dbReference>
<keyword evidence="7 11" id="KW-0418">Kinase</keyword>
<comment type="function">
    <text evidence="11">A protein kinase that phosphorylates Ser and Thr residues. Probably acts to suppress the effects of stress linked to accumulation of reactive oxygen species. Probably involved in the extracytoplasmic stress response.</text>
</comment>
<evidence type="ECO:0000256" key="3">
    <source>
        <dbReference type="ARBA" id="ARBA00022553"/>
    </source>
</evidence>
<gene>
    <name evidence="11" type="primary">srkA</name>
    <name evidence="13" type="ORF">EV700_1247</name>
</gene>
<dbReference type="EMBL" id="SHKX01000011">
    <property type="protein sequence ID" value="RZU46862.1"/>
    <property type="molecule type" value="Genomic_DNA"/>
</dbReference>
<feature type="binding site" evidence="11">
    <location>
        <position position="208"/>
    </location>
    <ligand>
        <name>Mg(2+)</name>
        <dbReference type="ChEBI" id="CHEBI:18420"/>
    </ligand>
</feature>
<dbReference type="Pfam" id="PF01636">
    <property type="entry name" value="APH"/>
    <property type="match status" value="1"/>
</dbReference>
<comment type="subunit">
    <text evidence="11">Monomer.</text>
</comment>
<dbReference type="NCBIfam" id="NF008738">
    <property type="entry name" value="PRK11768.1"/>
    <property type="match status" value="1"/>
</dbReference>
<protein>
    <recommendedName>
        <fullName evidence="11">Stress response kinase A</fullName>
        <ecNumber evidence="11">2.7.11.1</ecNumber>
    </recommendedName>
    <alternativeName>
        <fullName evidence="11">Serine/threonine-protein kinase SrkA</fullName>
    </alternativeName>
</protein>
<comment type="subcellular location">
    <subcellularLocation>
        <location evidence="11">Cytoplasm</location>
    </subcellularLocation>
</comment>
<keyword evidence="1 11" id="KW-0963">Cytoplasm</keyword>
<dbReference type="OrthoDB" id="5392197at2"/>
<dbReference type="GO" id="GO:0000287">
    <property type="term" value="F:magnesium ion binding"/>
    <property type="evidence" value="ECO:0007669"/>
    <property type="project" value="UniProtKB-UniRule"/>
</dbReference>
<dbReference type="InterPro" id="IPR032882">
    <property type="entry name" value="SrkA/RdoA"/>
</dbReference>
<comment type="catalytic activity">
    <reaction evidence="11">
        <text>L-seryl-[protein] + ATP = O-phospho-L-seryl-[protein] + ADP + H(+)</text>
        <dbReference type="Rhea" id="RHEA:17989"/>
        <dbReference type="Rhea" id="RHEA-COMP:9863"/>
        <dbReference type="Rhea" id="RHEA-COMP:11604"/>
        <dbReference type="ChEBI" id="CHEBI:15378"/>
        <dbReference type="ChEBI" id="CHEBI:29999"/>
        <dbReference type="ChEBI" id="CHEBI:30616"/>
        <dbReference type="ChEBI" id="CHEBI:83421"/>
        <dbReference type="ChEBI" id="CHEBI:456216"/>
        <dbReference type="EC" id="2.7.11.1"/>
    </reaction>
</comment>
<dbReference type="RefSeq" id="WP_130411858.1">
    <property type="nucleotide sequence ID" value="NZ_SHKX01000011.1"/>
</dbReference>
<dbReference type="AlphaFoldDB" id="A0A4Q7Z8M9"/>
<evidence type="ECO:0000313" key="14">
    <source>
        <dbReference type="Proteomes" id="UP000292423"/>
    </source>
</evidence>
<dbReference type="PANTHER" id="PTHR39573">
    <property type="entry name" value="STRESS RESPONSE KINASE A"/>
    <property type="match status" value="1"/>
</dbReference>
<proteinExistence type="inferred from homology"/>
<feature type="site" description="ATP" evidence="11">
    <location>
        <position position="37"/>
    </location>
</feature>
<dbReference type="Gene3D" id="1.20.1270.170">
    <property type="match status" value="1"/>
</dbReference>
<dbReference type="GO" id="GO:0005737">
    <property type="term" value="C:cytoplasm"/>
    <property type="evidence" value="ECO:0007669"/>
    <property type="project" value="UniProtKB-SubCell"/>
</dbReference>
<evidence type="ECO:0000256" key="1">
    <source>
        <dbReference type="ARBA" id="ARBA00022490"/>
    </source>
</evidence>
<dbReference type="GO" id="GO:0004674">
    <property type="term" value="F:protein serine/threonine kinase activity"/>
    <property type="evidence" value="ECO:0007669"/>
    <property type="project" value="UniProtKB-UniRule"/>
</dbReference>
<feature type="active site" evidence="11">
    <location>
        <position position="221"/>
    </location>
</feature>
<evidence type="ECO:0000256" key="9">
    <source>
        <dbReference type="ARBA" id="ARBA00022842"/>
    </source>
</evidence>
<feature type="domain" description="Aminoglycoside phosphotransferase" evidence="12">
    <location>
        <begin position="36"/>
        <end position="257"/>
    </location>
</feature>
<dbReference type="GO" id="GO:0106310">
    <property type="term" value="F:protein serine kinase activity"/>
    <property type="evidence" value="ECO:0007669"/>
    <property type="project" value="RHEA"/>
</dbReference>
<evidence type="ECO:0000313" key="13">
    <source>
        <dbReference type="EMBL" id="RZU46862.1"/>
    </source>
</evidence>
<comment type="caution">
    <text evidence="13">The sequence shown here is derived from an EMBL/GenBank/DDBJ whole genome shotgun (WGS) entry which is preliminary data.</text>
</comment>
<dbReference type="EC" id="2.7.11.1" evidence="11"/>
<comment type="catalytic activity">
    <reaction evidence="11">
        <text>L-threonyl-[protein] + ATP = O-phospho-L-threonyl-[protein] + ADP + H(+)</text>
        <dbReference type="Rhea" id="RHEA:46608"/>
        <dbReference type="Rhea" id="RHEA-COMP:11060"/>
        <dbReference type="Rhea" id="RHEA-COMP:11605"/>
        <dbReference type="ChEBI" id="CHEBI:15378"/>
        <dbReference type="ChEBI" id="CHEBI:30013"/>
        <dbReference type="ChEBI" id="CHEBI:30616"/>
        <dbReference type="ChEBI" id="CHEBI:61977"/>
        <dbReference type="ChEBI" id="CHEBI:456216"/>
        <dbReference type="EC" id="2.7.11.1"/>
    </reaction>
</comment>
<evidence type="ECO:0000256" key="2">
    <source>
        <dbReference type="ARBA" id="ARBA00022527"/>
    </source>
</evidence>
<dbReference type="GO" id="GO:0005524">
    <property type="term" value="F:ATP binding"/>
    <property type="evidence" value="ECO:0007669"/>
    <property type="project" value="UniProtKB-UniRule"/>
</dbReference>
<reference evidence="13 14" key="1">
    <citation type="submission" date="2019-02" db="EMBL/GenBank/DDBJ databases">
        <title>Genomic Encyclopedia of Type Strains, Phase IV (KMG-IV): sequencing the most valuable type-strain genomes for metagenomic binning, comparative biology and taxonomic classification.</title>
        <authorList>
            <person name="Goeker M."/>
        </authorList>
    </citation>
    <scope>NUCLEOTIDE SEQUENCE [LARGE SCALE GENOMIC DNA]</scope>
    <source>
        <strain evidence="13 14">DSM 105135</strain>
    </source>
</reference>
<dbReference type="InterPro" id="IPR011009">
    <property type="entry name" value="Kinase-like_dom_sf"/>
</dbReference>
<keyword evidence="5 11" id="KW-0479">Metal-binding</keyword>
<accession>A0A4Q7Z8M9</accession>
<keyword evidence="8 11" id="KW-0067">ATP-binding</keyword>
<dbReference type="InterPro" id="IPR002575">
    <property type="entry name" value="Aminoglycoside_PTrfase"/>
</dbReference>
<keyword evidence="10 11" id="KW-0346">Stress response</keyword>
<evidence type="ECO:0000256" key="5">
    <source>
        <dbReference type="ARBA" id="ARBA00022723"/>
    </source>
</evidence>
<dbReference type="Proteomes" id="UP000292423">
    <property type="component" value="Unassembled WGS sequence"/>
</dbReference>
<evidence type="ECO:0000256" key="6">
    <source>
        <dbReference type="ARBA" id="ARBA00022741"/>
    </source>
</evidence>
<name>A0A4Q7Z8M9_9GAMM</name>
<dbReference type="Gene3D" id="1.10.510.10">
    <property type="entry name" value="Transferase(Phosphotransferase) domain 1"/>
    <property type="match status" value="1"/>
</dbReference>
<dbReference type="Gene3D" id="3.30.200.70">
    <property type="match status" value="1"/>
</dbReference>
<keyword evidence="4 11" id="KW-0808">Transferase</keyword>
<keyword evidence="3 11" id="KW-0597">Phosphoprotein</keyword>
<evidence type="ECO:0000256" key="10">
    <source>
        <dbReference type="ARBA" id="ARBA00023016"/>
    </source>
</evidence>
<keyword evidence="6 11" id="KW-0547">Nucleotide-binding</keyword>
<keyword evidence="9 11" id="KW-0460">Magnesium</keyword>
<feature type="binding site" evidence="11">
    <location>
        <position position="221"/>
    </location>
    <ligand>
        <name>Mg(2+)</name>
        <dbReference type="ChEBI" id="CHEBI:18420"/>
    </ligand>
</feature>
<evidence type="ECO:0000256" key="11">
    <source>
        <dbReference type="HAMAP-Rule" id="MF_01497"/>
    </source>
</evidence>
<evidence type="ECO:0000256" key="8">
    <source>
        <dbReference type="ARBA" id="ARBA00022840"/>
    </source>
</evidence>
<sequence>MSSLSLDDYSRLSPDLVINAVESTGRLSDARVMALNSYENRVYQVGIEESLPLIAKFYRPARWSDAQIQEEHDFCRELAAAELPVVGPVPDDASRTLNDFEDYRFTLFQRKGGQAPEPGDYEQLHRIGMLLGRMHAIGRQKPFVHRPALTLARFLDTPSHVVQSGGFLPSSLNDRYAAVIARLRQQIAATGLEDAAYIRTHGDCHPGNILWTRDDGPWLVDFDDCQSAPAVQDLWMLLAGTRHEQELQLAEMLDGYSMFCDFNASELVLVEGLRSLRMIHYAGWLASRWDDPAFPRYFPWFNSPGYWEQHVAELEQQVVLMDEEPLRLL</sequence>
<comment type="similarity">
    <text evidence="11">Belongs to the SrkA/RdoA protein kinase family.</text>
</comment>
<keyword evidence="14" id="KW-1185">Reference proteome</keyword>
<evidence type="ECO:0000259" key="12">
    <source>
        <dbReference type="Pfam" id="PF01636"/>
    </source>
</evidence>
<dbReference type="HAMAP" id="MF_01497">
    <property type="entry name" value="SrkA_kinase"/>
    <property type="match status" value="1"/>
</dbReference>
<feature type="active site" description="Proton acceptor" evidence="11">
    <location>
        <position position="203"/>
    </location>
</feature>
<evidence type="ECO:0000256" key="4">
    <source>
        <dbReference type="ARBA" id="ARBA00022679"/>
    </source>
</evidence>
<dbReference type="PANTHER" id="PTHR39573:SF1">
    <property type="entry name" value="STRESS RESPONSE KINASE A"/>
    <property type="match status" value="1"/>
</dbReference>
<evidence type="ECO:0000256" key="7">
    <source>
        <dbReference type="ARBA" id="ARBA00022777"/>
    </source>
</evidence>
<comment type="cofactor">
    <cofactor evidence="11">
        <name>Mg(2+)</name>
        <dbReference type="ChEBI" id="CHEBI:18420"/>
    </cofactor>
</comment>